<evidence type="ECO:0000313" key="7">
    <source>
        <dbReference type="EMBL" id="AGX88662.1"/>
    </source>
</evidence>
<dbReference type="GO" id="GO:0009318">
    <property type="term" value="C:exodeoxyribonuclease VII complex"/>
    <property type="evidence" value="ECO:0007669"/>
    <property type="project" value="UniProtKB-UniRule"/>
</dbReference>
<protein>
    <recommendedName>
        <fullName evidence="6">Exodeoxyribonuclease 7 small subunit</fullName>
        <ecNumber evidence="6">3.1.11.6</ecNumber>
    </recommendedName>
    <alternativeName>
        <fullName evidence="6">Exodeoxyribonuclease VII small subunit</fullName>
        <shortName evidence="6">Exonuclease VII small subunit</shortName>
    </alternativeName>
</protein>
<keyword evidence="2 6" id="KW-0963">Cytoplasm</keyword>
<dbReference type="GO" id="GO:0008855">
    <property type="term" value="F:exodeoxyribonuclease VII activity"/>
    <property type="evidence" value="ECO:0007669"/>
    <property type="project" value="UniProtKB-UniRule"/>
</dbReference>
<dbReference type="SUPFAM" id="SSF116842">
    <property type="entry name" value="XseB-like"/>
    <property type="match status" value="1"/>
</dbReference>
<comment type="function">
    <text evidence="6">Bidirectionally degrades single-stranded DNA into large acid-insoluble oligonucleotides, which are then degraded further into small acid-soluble oligonucleotides.</text>
</comment>
<dbReference type="Gene3D" id="1.10.287.1040">
    <property type="entry name" value="Exonuclease VII, small subunit"/>
    <property type="match status" value="1"/>
</dbReference>
<dbReference type="InterPro" id="IPR003761">
    <property type="entry name" value="Exonuc_VII_S"/>
</dbReference>
<dbReference type="EMBL" id="CP004885">
    <property type="protein sequence ID" value="AGX88662.1"/>
    <property type="molecule type" value="Genomic_DNA"/>
</dbReference>
<dbReference type="RefSeq" id="WP_022776597.1">
    <property type="nucleotide sequence ID" value="NC_022576.1"/>
</dbReference>
<gene>
    <name evidence="6 7" type="primary">xseB</name>
    <name evidence="7" type="ORF">Cenrod_2611</name>
</gene>
<dbReference type="HOGENOM" id="CLU_145918_2_0_4"/>
<dbReference type="EC" id="3.1.11.6" evidence="6"/>
<dbReference type="PANTHER" id="PTHR34137">
    <property type="entry name" value="EXODEOXYRIBONUCLEASE 7 SMALL SUBUNIT"/>
    <property type="match status" value="1"/>
</dbReference>
<dbReference type="KEGG" id="cbx:Cenrod_2611"/>
<keyword evidence="3 6" id="KW-0540">Nuclease</keyword>
<dbReference type="InterPro" id="IPR037004">
    <property type="entry name" value="Exonuc_VII_ssu_sf"/>
</dbReference>
<dbReference type="GO" id="GO:0006308">
    <property type="term" value="P:DNA catabolic process"/>
    <property type="evidence" value="ECO:0007669"/>
    <property type="project" value="UniProtKB-UniRule"/>
</dbReference>
<evidence type="ECO:0000256" key="4">
    <source>
        <dbReference type="ARBA" id="ARBA00022801"/>
    </source>
</evidence>
<evidence type="ECO:0000256" key="1">
    <source>
        <dbReference type="ARBA" id="ARBA00009998"/>
    </source>
</evidence>
<proteinExistence type="inferred from homology"/>
<accession>U5NB67</accession>
<reference evidence="7 8" key="1">
    <citation type="journal article" date="2013" name="Genome Biol.">
        <title>Genomic analysis reveals key aspects of prokaryotic symbiosis in the phototrophic consortium "Chlorochromatium aggregatum".</title>
        <authorList>
            <person name="Liu Z."/>
            <person name="Muller J."/>
            <person name="Li T."/>
            <person name="Alvey R.M."/>
            <person name="Vogl K."/>
            <person name="Frigaard N.U."/>
            <person name="Rockwell N.C."/>
            <person name="Boyd E.S."/>
            <person name="Tomsho L.P."/>
            <person name="Schuster S.C."/>
            <person name="Henke P."/>
            <person name="Rohde M."/>
            <person name="Overmann J."/>
            <person name="Bryant D.A."/>
        </authorList>
    </citation>
    <scope>NUCLEOTIDE SEQUENCE [LARGE SCALE GENOMIC DNA]</scope>
    <source>
        <strain evidence="7">CR</strain>
    </source>
</reference>
<dbReference type="HAMAP" id="MF_00337">
    <property type="entry name" value="Exonuc_7_S"/>
    <property type="match status" value="1"/>
</dbReference>
<dbReference type="OrthoDB" id="287668at2"/>
<evidence type="ECO:0000313" key="8">
    <source>
        <dbReference type="Proteomes" id="UP000017184"/>
    </source>
</evidence>
<organism evidence="7 8">
    <name type="scientific">Candidatus Symbiobacter mobilis CR</name>
    <dbReference type="NCBI Taxonomy" id="946483"/>
    <lineage>
        <taxon>Bacteria</taxon>
        <taxon>Pseudomonadati</taxon>
        <taxon>Pseudomonadota</taxon>
        <taxon>Betaproteobacteria</taxon>
        <taxon>Burkholderiales</taxon>
        <taxon>Comamonadaceae</taxon>
    </lineage>
</organism>
<comment type="subcellular location">
    <subcellularLocation>
        <location evidence="6">Cytoplasm</location>
    </subcellularLocation>
</comment>
<keyword evidence="8" id="KW-1185">Reference proteome</keyword>
<dbReference type="PANTHER" id="PTHR34137:SF1">
    <property type="entry name" value="EXODEOXYRIBONUCLEASE 7 SMALL SUBUNIT"/>
    <property type="match status" value="1"/>
</dbReference>
<dbReference type="Pfam" id="PF02609">
    <property type="entry name" value="Exonuc_VII_S"/>
    <property type="match status" value="1"/>
</dbReference>
<dbReference type="GO" id="GO:0005829">
    <property type="term" value="C:cytosol"/>
    <property type="evidence" value="ECO:0007669"/>
    <property type="project" value="TreeGrafter"/>
</dbReference>
<keyword evidence="5 6" id="KW-0269">Exonuclease</keyword>
<evidence type="ECO:0000256" key="6">
    <source>
        <dbReference type="HAMAP-Rule" id="MF_00337"/>
    </source>
</evidence>
<dbReference type="eggNOG" id="COG1722">
    <property type="taxonomic scope" value="Bacteria"/>
</dbReference>
<dbReference type="AlphaFoldDB" id="U5NB67"/>
<comment type="catalytic activity">
    <reaction evidence="6">
        <text>Exonucleolytic cleavage in either 5'- to 3'- or 3'- to 5'-direction to yield nucleoside 5'-phosphates.</text>
        <dbReference type="EC" id="3.1.11.6"/>
    </reaction>
</comment>
<dbReference type="NCBIfam" id="TIGR01280">
    <property type="entry name" value="xseB"/>
    <property type="match status" value="1"/>
</dbReference>
<name>U5NB67_9BURK</name>
<dbReference type="PATRIC" id="fig|946483.4.peg.2638"/>
<comment type="subunit">
    <text evidence="6">Heterooligomer composed of large and small subunits.</text>
</comment>
<dbReference type="Proteomes" id="UP000017184">
    <property type="component" value="Chromosome"/>
</dbReference>
<dbReference type="STRING" id="946483.Cenrod_2611"/>
<keyword evidence="4 6" id="KW-0378">Hydrolase</keyword>
<evidence type="ECO:0000256" key="5">
    <source>
        <dbReference type="ARBA" id="ARBA00022839"/>
    </source>
</evidence>
<evidence type="ECO:0000256" key="2">
    <source>
        <dbReference type="ARBA" id="ARBA00022490"/>
    </source>
</evidence>
<sequence>MQAPPPQSPACEPVPPGTPYEAALGELERLVASMESGELPLDRLLNEYRRACALVHHCRGRLEAVEEQFRVLDQGTAKPWTPEAL</sequence>
<evidence type="ECO:0000256" key="3">
    <source>
        <dbReference type="ARBA" id="ARBA00022722"/>
    </source>
</evidence>
<comment type="similarity">
    <text evidence="1 6">Belongs to the XseB family.</text>
</comment>